<dbReference type="InterPro" id="IPR013762">
    <property type="entry name" value="Integrase-like_cat_sf"/>
</dbReference>
<dbReference type="InterPro" id="IPR010998">
    <property type="entry name" value="Integrase_recombinase_N"/>
</dbReference>
<dbReference type="CDD" id="cd01189">
    <property type="entry name" value="INT_ICEBs1_C_like"/>
    <property type="match status" value="1"/>
</dbReference>
<dbReference type="PANTHER" id="PTHR30629">
    <property type="entry name" value="PROPHAGE INTEGRASE"/>
    <property type="match status" value="1"/>
</dbReference>
<dbReference type="GO" id="GO:0006310">
    <property type="term" value="P:DNA recombination"/>
    <property type="evidence" value="ECO:0007669"/>
    <property type="project" value="UniProtKB-KW"/>
</dbReference>
<dbReference type="InterPro" id="IPR011010">
    <property type="entry name" value="DNA_brk_join_enz"/>
</dbReference>
<dbReference type="AlphaFoldDB" id="A0AAU8LG22"/>
<feature type="domain" description="Tyr recombinase" evidence="5">
    <location>
        <begin position="184"/>
        <end position="386"/>
    </location>
</feature>
<dbReference type="InterPro" id="IPR050808">
    <property type="entry name" value="Phage_Integrase"/>
</dbReference>
<evidence type="ECO:0000259" key="5">
    <source>
        <dbReference type="PROSITE" id="PS51898"/>
    </source>
</evidence>
<dbReference type="Gene3D" id="1.10.443.10">
    <property type="entry name" value="Intergrase catalytic core"/>
    <property type="match status" value="1"/>
</dbReference>
<evidence type="ECO:0000256" key="4">
    <source>
        <dbReference type="ARBA" id="ARBA00023172"/>
    </source>
</evidence>
<dbReference type="Pfam" id="PF12167">
    <property type="entry name" value="Arm-DNA-bind_2"/>
    <property type="match status" value="1"/>
</dbReference>
<keyword evidence="2" id="KW-0229">DNA integration</keyword>
<dbReference type="PROSITE" id="PS51898">
    <property type="entry name" value="TYR_RECOMBINASE"/>
    <property type="match status" value="1"/>
</dbReference>
<keyword evidence="4" id="KW-0233">DNA recombination</keyword>
<dbReference type="EMBL" id="CP159362">
    <property type="protein sequence ID" value="XCN67197.1"/>
    <property type="molecule type" value="Genomic_DNA"/>
</dbReference>
<evidence type="ECO:0000256" key="2">
    <source>
        <dbReference type="ARBA" id="ARBA00022908"/>
    </source>
</evidence>
<name>A0AAU8LG22_PSESX</name>
<comment type="similarity">
    <text evidence="1">Belongs to the 'phage' integrase family.</text>
</comment>
<dbReference type="InterPro" id="IPR004107">
    <property type="entry name" value="Integrase_SAM-like_N"/>
</dbReference>
<keyword evidence="3" id="KW-0238">DNA-binding</keyword>
<proteinExistence type="inferred from homology"/>
<dbReference type="RefSeq" id="WP_024694705.1">
    <property type="nucleotide sequence ID" value="NZ_CP159362.1"/>
</dbReference>
<accession>A0AAU8LG22</accession>
<protein>
    <submittedName>
        <fullName evidence="6">Tyrosine-type recombinase/integrase</fullName>
    </submittedName>
</protein>
<evidence type="ECO:0000256" key="3">
    <source>
        <dbReference type="ARBA" id="ARBA00023125"/>
    </source>
</evidence>
<reference evidence="6" key="1">
    <citation type="journal article" date="2014" name="Genome Announc.">
        <title>Draft Genome Sequences of a Phylogenetically Diverse Suite of Pseudomonas syringae Strains from Multiple Source Populations.</title>
        <authorList>
            <person name="Baltrus D.A."/>
            <person name="Yourstone S."/>
            <person name="Lind A."/>
            <person name="Guilbaud C."/>
            <person name="Sands D.C."/>
            <person name="Jones C.D."/>
            <person name="Morris C.E."/>
            <person name="Dangl J.L."/>
        </authorList>
    </citation>
    <scope>NUCLEOTIDE SEQUENCE</scope>
    <source>
        <strain evidence="6">CC1417</strain>
    </source>
</reference>
<dbReference type="InterPro" id="IPR022000">
    <property type="entry name" value="Min27-like_integrase_DNA_bind"/>
</dbReference>
<reference evidence="6" key="2">
    <citation type="submission" date="2024-07" db="EMBL/GenBank/DDBJ databases">
        <title>A complete genome sequence for Pseudomonas syringae CC1417.</title>
        <authorList>
            <person name="Baltrus D.A."/>
        </authorList>
    </citation>
    <scope>NUCLEOTIDE SEQUENCE</scope>
    <source>
        <strain evidence="6">CC1417</strain>
    </source>
</reference>
<dbReference type="Pfam" id="PF00589">
    <property type="entry name" value="Phage_integrase"/>
    <property type="match status" value="1"/>
</dbReference>
<sequence>MARKPLGLPPGIEVRGDALRIRFTWNGERHRETLANPPTAQGIKAASRLRDQVISLIKHGLLDEEKYAELFPESDMAQVVQSRIPLFGEYVQLWLDSRHIVGGTRDNYKSVFNMYWMPHLGPRRVDTITPTQIRSIVARTQWSSINVKRNAIIKLASVFKTAVSDGLIAKSPTSSLDKPKVVKKIPDPFTRDEAEQIIAYLYANSRKYAQVYAAFFEFLFFTGLRPGEAMAIQWDDINLESKTAIIRRIIVDKQPVERTKTNHHRVILLNDRALGALAQARRIKELRKMSSNSAYPESLFVFQPSKGGMWIQHPSVTIRHLKPALEVLGIRERRQYDARHTYATMCLMAGMNPAFIAGQLGHSVEMLLSTYAKWISSASDWNELGKLPMRA</sequence>
<dbReference type="GO" id="GO:0003677">
    <property type="term" value="F:DNA binding"/>
    <property type="evidence" value="ECO:0007669"/>
    <property type="project" value="UniProtKB-KW"/>
</dbReference>
<dbReference type="GO" id="GO:0015074">
    <property type="term" value="P:DNA integration"/>
    <property type="evidence" value="ECO:0007669"/>
    <property type="project" value="UniProtKB-KW"/>
</dbReference>
<gene>
    <name evidence="6" type="ORF">N011_22350</name>
</gene>
<dbReference type="PANTHER" id="PTHR30629:SF2">
    <property type="entry name" value="PROPHAGE INTEGRASE INTS-RELATED"/>
    <property type="match status" value="1"/>
</dbReference>
<dbReference type="Pfam" id="PF14659">
    <property type="entry name" value="Phage_int_SAM_3"/>
    <property type="match status" value="1"/>
</dbReference>
<dbReference type="SUPFAM" id="SSF56349">
    <property type="entry name" value="DNA breaking-rejoining enzymes"/>
    <property type="match status" value="1"/>
</dbReference>
<dbReference type="Gene3D" id="1.10.150.130">
    <property type="match status" value="1"/>
</dbReference>
<evidence type="ECO:0000313" key="6">
    <source>
        <dbReference type="EMBL" id="XCN67197.1"/>
    </source>
</evidence>
<evidence type="ECO:0000256" key="1">
    <source>
        <dbReference type="ARBA" id="ARBA00008857"/>
    </source>
</evidence>
<organism evidence="6">
    <name type="scientific">Pseudomonas syringae CC1417</name>
    <dbReference type="NCBI Taxonomy" id="1357272"/>
    <lineage>
        <taxon>Bacteria</taxon>
        <taxon>Pseudomonadati</taxon>
        <taxon>Pseudomonadota</taxon>
        <taxon>Gammaproteobacteria</taxon>
        <taxon>Pseudomonadales</taxon>
        <taxon>Pseudomonadaceae</taxon>
        <taxon>Pseudomonas</taxon>
        <taxon>Pseudomonas syringae</taxon>
    </lineage>
</organism>
<dbReference type="InterPro" id="IPR002104">
    <property type="entry name" value="Integrase_catalytic"/>
</dbReference>